<comment type="caution">
    <text evidence="6">The sequence shown here is derived from an EMBL/GenBank/DDBJ whole genome shotgun (WGS) entry which is preliminary data.</text>
</comment>
<keyword evidence="4" id="KW-0813">Transport</keyword>
<evidence type="ECO:0000256" key="3">
    <source>
        <dbReference type="ARBA" id="ARBA00022837"/>
    </source>
</evidence>
<dbReference type="Gene3D" id="2.60.40.2030">
    <property type="match status" value="1"/>
</dbReference>
<gene>
    <name evidence="6" type="ORF">H8K55_21320</name>
</gene>
<keyword evidence="4" id="KW-0406">Ion transport</keyword>
<keyword evidence="3" id="KW-0106">Calcium</keyword>
<reference evidence="6 7" key="1">
    <citation type="submission" date="2020-08" db="EMBL/GenBank/DDBJ databases">
        <title>Novel species isolated from subtropical streams in China.</title>
        <authorList>
            <person name="Lu H."/>
        </authorList>
    </citation>
    <scope>NUCLEOTIDE SEQUENCE [LARGE SCALE GENOMIC DNA]</scope>
    <source>
        <strain evidence="6 7">LX15W</strain>
    </source>
</reference>
<feature type="non-terminal residue" evidence="6">
    <location>
        <position position="133"/>
    </location>
</feature>
<evidence type="ECO:0000313" key="7">
    <source>
        <dbReference type="Proteomes" id="UP000624279"/>
    </source>
</evidence>
<dbReference type="InterPro" id="IPR003644">
    <property type="entry name" value="Calx_beta"/>
</dbReference>
<keyword evidence="7" id="KW-1185">Reference proteome</keyword>
<feature type="domain" description="Calx-beta" evidence="5">
    <location>
        <begin position="2"/>
        <end position="57"/>
    </location>
</feature>
<feature type="non-terminal residue" evidence="6">
    <location>
        <position position="1"/>
    </location>
</feature>
<dbReference type="RefSeq" id="WP_329605079.1">
    <property type="nucleotide sequence ID" value="NZ_JACOGA010000054.1"/>
</dbReference>
<dbReference type="Proteomes" id="UP000624279">
    <property type="component" value="Unassembled WGS sequence"/>
</dbReference>
<proteinExistence type="predicted"/>
<dbReference type="InterPro" id="IPR038081">
    <property type="entry name" value="CalX-like_sf"/>
</dbReference>
<dbReference type="EMBL" id="JACOGA010000054">
    <property type="protein sequence ID" value="MBC3876136.1"/>
    <property type="molecule type" value="Genomic_DNA"/>
</dbReference>
<keyword evidence="2" id="KW-0677">Repeat</keyword>
<keyword evidence="1" id="KW-0732">Signal</keyword>
<dbReference type="SUPFAM" id="SSF141072">
    <property type="entry name" value="CalX-like"/>
    <property type="match status" value="2"/>
</dbReference>
<evidence type="ECO:0000256" key="2">
    <source>
        <dbReference type="ARBA" id="ARBA00022737"/>
    </source>
</evidence>
<accession>A0ABR6YHS7</accession>
<organism evidence="6 7">
    <name type="scientific">Undibacterium flavidum</name>
    <dbReference type="NCBI Taxonomy" id="2762297"/>
    <lineage>
        <taxon>Bacteria</taxon>
        <taxon>Pseudomonadati</taxon>
        <taxon>Pseudomonadota</taxon>
        <taxon>Betaproteobacteria</taxon>
        <taxon>Burkholderiales</taxon>
        <taxon>Oxalobacteraceae</taxon>
        <taxon>Undibacterium</taxon>
    </lineage>
</organism>
<protein>
    <recommendedName>
        <fullName evidence="5">Calx-beta domain-containing protein</fullName>
    </recommendedName>
</protein>
<name>A0ABR6YHS7_9BURK</name>
<evidence type="ECO:0000256" key="4">
    <source>
        <dbReference type="ARBA" id="ARBA00023065"/>
    </source>
</evidence>
<dbReference type="PANTHER" id="PTHR11878:SF65">
    <property type="entry name" value="NA_CA-EXCHANGE PROTEIN, ISOFORM G"/>
    <property type="match status" value="1"/>
</dbReference>
<dbReference type="PANTHER" id="PTHR11878">
    <property type="entry name" value="SODIUM/CALCIUM EXCHANGER"/>
    <property type="match status" value="1"/>
</dbReference>
<evidence type="ECO:0000256" key="1">
    <source>
        <dbReference type="ARBA" id="ARBA00022729"/>
    </source>
</evidence>
<evidence type="ECO:0000313" key="6">
    <source>
        <dbReference type="EMBL" id="MBC3876136.1"/>
    </source>
</evidence>
<evidence type="ECO:0000259" key="5">
    <source>
        <dbReference type="Pfam" id="PF03160"/>
    </source>
</evidence>
<dbReference type="InterPro" id="IPR051171">
    <property type="entry name" value="CaCA"/>
</dbReference>
<sequence>AVAGNVTFAPGETSKTITVAITNDTVFEGAENFQVNLSAPTNATLGTSSVTTTIHDDGTGTGGGDDDRLVVTSVSSPTVGEGGNLVFSVTLSGTSTTATTVNVTPSSGTAVLGTDTGVQQVSTDGGVTWNTLG</sequence>
<dbReference type="Pfam" id="PF03160">
    <property type="entry name" value="Calx-beta"/>
    <property type="match status" value="1"/>
</dbReference>